<evidence type="ECO:0000313" key="2">
    <source>
        <dbReference type="Proteomes" id="UP000798662"/>
    </source>
</evidence>
<dbReference type="Proteomes" id="UP000798662">
    <property type="component" value="Chromosome 3"/>
</dbReference>
<organism evidence="1 2">
    <name type="scientific">Pyropia yezoensis</name>
    <name type="common">Susabi-nori</name>
    <name type="synonym">Porphyra yezoensis</name>
    <dbReference type="NCBI Taxonomy" id="2788"/>
    <lineage>
        <taxon>Eukaryota</taxon>
        <taxon>Rhodophyta</taxon>
        <taxon>Bangiophyceae</taxon>
        <taxon>Bangiales</taxon>
        <taxon>Bangiaceae</taxon>
        <taxon>Pyropia</taxon>
    </lineage>
</organism>
<proteinExistence type="predicted"/>
<reference evidence="1" key="1">
    <citation type="submission" date="2019-11" db="EMBL/GenBank/DDBJ databases">
        <title>Nori genome reveals adaptations in red seaweeds to the harsh intertidal environment.</title>
        <authorList>
            <person name="Wang D."/>
            <person name="Mao Y."/>
        </authorList>
    </citation>
    <scope>NUCLEOTIDE SEQUENCE</scope>
    <source>
        <tissue evidence="1">Gametophyte</tissue>
    </source>
</reference>
<name>A0ACC3CGQ1_PYRYE</name>
<protein>
    <submittedName>
        <fullName evidence="1">Uncharacterized protein</fullName>
    </submittedName>
</protein>
<accession>A0ACC3CGQ1</accession>
<dbReference type="EMBL" id="CM020620">
    <property type="protein sequence ID" value="KAK1869446.1"/>
    <property type="molecule type" value="Genomic_DNA"/>
</dbReference>
<gene>
    <name evidence="1" type="ORF">I4F81_011922</name>
</gene>
<keyword evidence="2" id="KW-1185">Reference proteome</keyword>
<comment type="caution">
    <text evidence="1">The sequence shown here is derived from an EMBL/GenBank/DDBJ whole genome shotgun (WGS) entry which is preliminary data.</text>
</comment>
<sequence>MAESRGTVGRLRFPAGLEAVAPREQDVLSAHVRVGGGREEDDPMPKQFSSLCLQAMAGNWHPARAPRGGIAAGDLWRGNQGVLVACLPAAEPLGGCVGATVDPGGFAWRTPPAWGRRTLLGAAPATGGREDAQWGARSWVYRLGGGRRGIPLPPPAAPPVVEAAPAYLTAAAAGTRAPRCSAASVGLPRAPDLPALWCRAAGRASLSAWWAL</sequence>
<evidence type="ECO:0000313" key="1">
    <source>
        <dbReference type="EMBL" id="KAK1869446.1"/>
    </source>
</evidence>